<keyword evidence="1" id="KW-0732">Signal</keyword>
<dbReference type="InterPro" id="IPR005084">
    <property type="entry name" value="CBM6"/>
</dbReference>
<dbReference type="EMBL" id="CP055153">
    <property type="protein sequence ID" value="QMU31399.1"/>
    <property type="molecule type" value="Genomic_DNA"/>
</dbReference>
<dbReference type="GO" id="GO:0030246">
    <property type="term" value="F:carbohydrate binding"/>
    <property type="evidence" value="ECO:0007669"/>
    <property type="project" value="InterPro"/>
</dbReference>
<feature type="domain" description="CBM6" evidence="2">
    <location>
        <begin position="62"/>
        <end position="186"/>
    </location>
</feature>
<evidence type="ECO:0000313" key="4">
    <source>
        <dbReference type="Proteomes" id="UP000514509"/>
    </source>
</evidence>
<dbReference type="AlphaFoldDB" id="A0A7L7LG69"/>
<dbReference type="Gene3D" id="2.60.120.260">
    <property type="entry name" value="Galactose-binding domain-like"/>
    <property type="match status" value="2"/>
</dbReference>
<dbReference type="SUPFAM" id="SSF101898">
    <property type="entry name" value="NHL repeat"/>
    <property type="match status" value="1"/>
</dbReference>
<dbReference type="SMART" id="SM00606">
    <property type="entry name" value="CBD_IV"/>
    <property type="match status" value="2"/>
</dbReference>
<dbReference type="PROSITE" id="PS51175">
    <property type="entry name" value="CBM6"/>
    <property type="match status" value="2"/>
</dbReference>
<dbReference type="KEGG" id="add:HUW48_26710"/>
<dbReference type="SUPFAM" id="SSF49785">
    <property type="entry name" value="Galactose-binding domain-like"/>
    <property type="match status" value="2"/>
</dbReference>
<evidence type="ECO:0000256" key="1">
    <source>
        <dbReference type="ARBA" id="ARBA00022729"/>
    </source>
</evidence>
<evidence type="ECO:0000313" key="3">
    <source>
        <dbReference type="EMBL" id="QMU31399.1"/>
    </source>
</evidence>
<dbReference type="InterPro" id="IPR006584">
    <property type="entry name" value="Cellulose-bd_IV"/>
</dbReference>
<sequence>MKHLNKNSAICNFLFPGRRLFIHFLVAAAFFFTGCEKDLLHSNELIVPAKNSSLNATSSTTGTYEAEQGVLNGAVVATSQAGYTGSGFVDYVYTTGDFIEWTVDATTAGSFLLKFRYANGGTTNRPLQLQVNGKVVSASLAFSTTGGWATWSVSSPTVANLTGGTNKIRLTTIGSNGPNIDHLVVEAAVTQSGTMEAEQAVLNGAVVAISQSGYTGTGFADYVHASGDFVEWTVNAAAAGSFLLQFRYANGGTTNRPLQLQVNGMVVSASLAFSPTSGWGTWSVSSTTADLMTGANKIRLTTIGSNGPNLDNLTYSSGSTKHILYLVDNGFSKLLFLNQKDPSKNWKVSIPGGSRDLQLVANNKILVSHSNGAAEYDRITGAKGWSISTYSGVSTAQRLSNGNTLLGWSRAASGTTPARIILSEINSAGKEVSKITINNITTFRLARRLSNGHTLITGDINNDLKYKVFEVDAKGIIVWQQLLYGGKGYVANRLTNGDTRATMGPVGNLYEPGKDDNKVLQLSPTGTIVKFWGGMANHPNARLRKFSGYSVVPGNGNILVANWLGDGNIGTGPHAVEFDTNNNLVWSWEDHSAAQTITNLLVIE</sequence>
<dbReference type="RefSeq" id="WP_182413833.1">
    <property type="nucleotide sequence ID" value="NZ_CP055153.1"/>
</dbReference>
<feature type="domain" description="CBM6" evidence="2">
    <location>
        <begin position="193"/>
        <end position="316"/>
    </location>
</feature>
<accession>A0A7L7LG69</accession>
<dbReference type="Proteomes" id="UP000514509">
    <property type="component" value="Chromosome"/>
</dbReference>
<protein>
    <submittedName>
        <fullName evidence="3">Carbohydrate-binding protein</fullName>
    </submittedName>
</protein>
<dbReference type="CDD" id="cd04082">
    <property type="entry name" value="CBM35_pectate_lyase-like"/>
    <property type="match status" value="2"/>
</dbReference>
<evidence type="ECO:0000259" key="2">
    <source>
        <dbReference type="PROSITE" id="PS51175"/>
    </source>
</evidence>
<reference evidence="3 4" key="1">
    <citation type="submission" date="2020-08" db="EMBL/GenBank/DDBJ databases">
        <title>Adhaeribacter dokdonensis sp. nov., isolated from the rhizosphere of Elymus tsukushiensis, a plant native to the Dokdo Islands, Republic of Korea.</title>
        <authorList>
            <person name="Ghim S.Y."/>
        </authorList>
    </citation>
    <scope>NUCLEOTIDE SEQUENCE [LARGE SCALE GENOMIC DNA]</scope>
    <source>
        <strain evidence="3 4">KUDC8001</strain>
    </source>
</reference>
<proteinExistence type="predicted"/>
<name>A0A7L7LG69_9BACT</name>
<dbReference type="Pfam" id="PF03422">
    <property type="entry name" value="CBM_6"/>
    <property type="match status" value="1"/>
</dbReference>
<gene>
    <name evidence="3" type="ORF">HUW48_26710</name>
</gene>
<keyword evidence="4" id="KW-1185">Reference proteome</keyword>
<dbReference type="InterPro" id="IPR008979">
    <property type="entry name" value="Galactose-bd-like_sf"/>
</dbReference>
<dbReference type="PROSITE" id="PS51257">
    <property type="entry name" value="PROKAR_LIPOPROTEIN"/>
    <property type="match status" value="1"/>
</dbReference>
<dbReference type="Pfam" id="PF16990">
    <property type="entry name" value="CBM_35"/>
    <property type="match status" value="1"/>
</dbReference>
<organism evidence="3 4">
    <name type="scientific">Adhaeribacter radiodurans</name>
    <dbReference type="NCBI Taxonomy" id="2745197"/>
    <lineage>
        <taxon>Bacteria</taxon>
        <taxon>Pseudomonadati</taxon>
        <taxon>Bacteroidota</taxon>
        <taxon>Cytophagia</taxon>
        <taxon>Cytophagales</taxon>
        <taxon>Hymenobacteraceae</taxon>
        <taxon>Adhaeribacter</taxon>
    </lineage>
</organism>